<name>A0A840XS27_9PROT</name>
<evidence type="ECO:0000313" key="3">
    <source>
        <dbReference type="Proteomes" id="UP000562254"/>
    </source>
</evidence>
<sequence length="96" mass="10469">MASKDILAEVAAERSRQDARWGGSGHDDAMTMTEFARLIADYAGWARVKAREGALDEARLRFLQVAALAVAAVERLDRDRSGASAPAPAPRDIDWE</sequence>
<accession>A0A840XS27</accession>
<dbReference type="RefSeq" id="WP_184486737.1">
    <property type="nucleotide sequence ID" value="NZ_JAAEDJ010000216.1"/>
</dbReference>
<gene>
    <name evidence="2" type="ORF">FHS88_003498</name>
</gene>
<reference evidence="2 3" key="1">
    <citation type="submission" date="2020-08" db="EMBL/GenBank/DDBJ databases">
        <title>Genomic Encyclopedia of Type Strains, Phase IV (KMG-IV): sequencing the most valuable type-strain genomes for metagenomic binning, comparative biology and taxonomic classification.</title>
        <authorList>
            <person name="Goeker M."/>
        </authorList>
    </citation>
    <scope>NUCLEOTIDE SEQUENCE [LARGE SCALE GENOMIC DNA]</scope>
    <source>
        <strain evidence="2 3">DSM 25895</strain>
    </source>
</reference>
<comment type="caution">
    <text evidence="2">The sequence shown here is derived from an EMBL/GenBank/DDBJ whole genome shotgun (WGS) entry which is preliminary data.</text>
</comment>
<dbReference type="EMBL" id="JACIJE010000011">
    <property type="protein sequence ID" value="MBB5691345.1"/>
    <property type="molecule type" value="Genomic_DNA"/>
</dbReference>
<evidence type="ECO:0000313" key="2">
    <source>
        <dbReference type="EMBL" id="MBB5691345.1"/>
    </source>
</evidence>
<proteinExistence type="predicted"/>
<organism evidence="2 3">
    <name type="scientific">Neoroseomonas alkaliterrae</name>
    <dbReference type="NCBI Taxonomy" id="1452450"/>
    <lineage>
        <taxon>Bacteria</taxon>
        <taxon>Pseudomonadati</taxon>
        <taxon>Pseudomonadota</taxon>
        <taxon>Alphaproteobacteria</taxon>
        <taxon>Acetobacterales</taxon>
        <taxon>Acetobacteraceae</taxon>
        <taxon>Neoroseomonas</taxon>
    </lineage>
</organism>
<keyword evidence="3" id="KW-1185">Reference proteome</keyword>
<dbReference type="AlphaFoldDB" id="A0A840XS27"/>
<evidence type="ECO:0000256" key="1">
    <source>
        <dbReference type="SAM" id="MobiDB-lite"/>
    </source>
</evidence>
<protein>
    <submittedName>
        <fullName evidence="2">Uncharacterized protein</fullName>
    </submittedName>
</protein>
<dbReference type="Proteomes" id="UP000562254">
    <property type="component" value="Unassembled WGS sequence"/>
</dbReference>
<feature type="region of interest" description="Disordered" evidence="1">
    <location>
        <begin position="77"/>
        <end position="96"/>
    </location>
</feature>